<evidence type="ECO:0000256" key="5">
    <source>
        <dbReference type="ARBA" id="ARBA00022955"/>
    </source>
</evidence>
<comment type="subcellular location">
    <subcellularLocation>
        <location evidence="1">Membrane</location>
        <topology evidence="1">Multi-pass membrane protein</topology>
    </subcellularLocation>
</comment>
<evidence type="ECO:0000256" key="8">
    <source>
        <dbReference type="ARBA" id="ARBA00023098"/>
    </source>
</evidence>
<dbReference type="InterPro" id="IPR007905">
    <property type="entry name" value="EBP"/>
</dbReference>
<name>A0A2R5GS78_9STRA</name>
<dbReference type="InParanoid" id="A0A2R5GS78"/>
<dbReference type="GO" id="GO:0016020">
    <property type="term" value="C:membrane"/>
    <property type="evidence" value="ECO:0007669"/>
    <property type="project" value="UniProtKB-SubCell"/>
</dbReference>
<feature type="transmembrane region" description="Helical" evidence="13">
    <location>
        <begin position="162"/>
        <end position="179"/>
    </location>
</feature>
<evidence type="ECO:0000256" key="12">
    <source>
        <dbReference type="ARBA" id="ARBA00023235"/>
    </source>
</evidence>
<feature type="transmembrane region" description="Helical" evidence="13">
    <location>
        <begin position="133"/>
        <end position="150"/>
    </location>
</feature>
<evidence type="ECO:0000256" key="6">
    <source>
        <dbReference type="ARBA" id="ARBA00022989"/>
    </source>
</evidence>
<dbReference type="OrthoDB" id="38754at2759"/>
<evidence type="ECO:0000256" key="2">
    <source>
        <dbReference type="ARBA" id="ARBA00008337"/>
    </source>
</evidence>
<keyword evidence="5" id="KW-0752">Steroid biosynthesis</keyword>
<keyword evidence="6 13" id="KW-1133">Transmembrane helix</keyword>
<feature type="transmembrane region" description="Helical" evidence="13">
    <location>
        <begin position="89"/>
        <end position="106"/>
    </location>
</feature>
<dbReference type="GO" id="GO:0000247">
    <property type="term" value="F:C-8 sterol isomerase activity"/>
    <property type="evidence" value="ECO:0007669"/>
    <property type="project" value="TreeGrafter"/>
</dbReference>
<dbReference type="Proteomes" id="UP000241890">
    <property type="component" value="Unassembled WGS sequence"/>
</dbReference>
<keyword evidence="3" id="KW-0444">Lipid biosynthesis</keyword>
<dbReference type="EMBL" id="BEYU01000145">
    <property type="protein sequence ID" value="GBG33159.1"/>
    <property type="molecule type" value="Genomic_DNA"/>
</dbReference>
<keyword evidence="12" id="KW-0413">Isomerase</keyword>
<dbReference type="PANTHER" id="PTHR14207:SF0">
    <property type="entry name" value="3-BETA-HYDROXYSTEROID-DELTA(8),DELTA(7)-ISOMERASE"/>
    <property type="match status" value="1"/>
</dbReference>
<accession>A0A2R5GS78</accession>
<feature type="transmembrane region" description="Helical" evidence="13">
    <location>
        <begin position="305"/>
        <end position="327"/>
    </location>
</feature>
<evidence type="ECO:0000313" key="15">
    <source>
        <dbReference type="EMBL" id="GBG33159.1"/>
    </source>
</evidence>
<evidence type="ECO:0000256" key="9">
    <source>
        <dbReference type="ARBA" id="ARBA00023136"/>
    </source>
</evidence>
<evidence type="ECO:0000256" key="3">
    <source>
        <dbReference type="ARBA" id="ARBA00022516"/>
    </source>
</evidence>
<feature type="transmembrane region" description="Helical" evidence="13">
    <location>
        <begin position="347"/>
        <end position="363"/>
    </location>
</feature>
<sequence>MMLNQRVANWFLMNGVYFNLFLDVVSGQLQMMDAMSHQYGKIEPRYLLGVKHDGGQIVFMTTLLELFFQSPLCLAVYYGYHKGLANRRLCEILVCTLHVTGVWYFYVPEIAVNFRHIGGPPISVQDALTLERIVQFWFAFWICVLGLNYAPPLRKFAQDPTVIFTSLVILTPLVYATSLEAGIQYMTTPMMLGSFAFLYGVLRVTHASKCVALSARDERVANWFLMNGVYFNLFLDVVSGQFQMMDEMSQQYRLVEPRYVMGVQEDGGQSVFMTSMLELFFQSPFCLLAYYGYHKGLASRRICEFFVCVLHMTGVWYFYIPEVLVSFRHLGGWPASLEEAVSFDRVLRFWFAFWFCGILWLVVPSQIAHTAWKEICELISSVEYAPTVTVPKVASKAA</sequence>
<evidence type="ECO:0000256" key="4">
    <source>
        <dbReference type="ARBA" id="ARBA00022692"/>
    </source>
</evidence>
<dbReference type="GO" id="GO:0047750">
    <property type="term" value="F:cholestenol delta-isomerase activity"/>
    <property type="evidence" value="ECO:0007669"/>
    <property type="project" value="InterPro"/>
</dbReference>
<proteinExistence type="inferred from homology"/>
<keyword evidence="16" id="KW-1185">Reference proteome</keyword>
<evidence type="ECO:0000259" key="14">
    <source>
        <dbReference type="Pfam" id="PF05241"/>
    </source>
</evidence>
<reference evidence="15 16" key="1">
    <citation type="submission" date="2017-12" db="EMBL/GenBank/DDBJ databases">
        <title>Sequencing, de novo assembly and annotation of complete genome of a new Thraustochytrid species, strain FCC1311.</title>
        <authorList>
            <person name="Sedici K."/>
            <person name="Godart F."/>
            <person name="Aiese Cigliano R."/>
            <person name="Sanseverino W."/>
            <person name="Barakat M."/>
            <person name="Ortet P."/>
            <person name="Marechal E."/>
            <person name="Cagnac O."/>
            <person name="Amato A."/>
        </authorList>
    </citation>
    <scope>NUCLEOTIDE SEQUENCE [LARGE SCALE GENOMIC DNA]</scope>
</reference>
<evidence type="ECO:0000256" key="11">
    <source>
        <dbReference type="ARBA" id="ARBA00023221"/>
    </source>
</evidence>
<dbReference type="GO" id="GO:0004769">
    <property type="term" value="F:steroid Delta-isomerase activity"/>
    <property type="evidence" value="ECO:0007669"/>
    <property type="project" value="TreeGrafter"/>
</dbReference>
<dbReference type="AlphaFoldDB" id="A0A2R5GS78"/>
<gene>
    <name evidence="15" type="ORF">FCC1311_093832</name>
</gene>
<keyword evidence="10" id="KW-1207">Sterol metabolism</keyword>
<keyword evidence="8" id="KW-0443">Lipid metabolism</keyword>
<dbReference type="Pfam" id="PF05241">
    <property type="entry name" value="EBP"/>
    <property type="match status" value="1"/>
</dbReference>
<dbReference type="GO" id="GO:0016126">
    <property type="term" value="P:sterol biosynthetic process"/>
    <property type="evidence" value="ECO:0007669"/>
    <property type="project" value="UniProtKB-KW"/>
</dbReference>
<dbReference type="GO" id="GO:0005783">
    <property type="term" value="C:endoplasmic reticulum"/>
    <property type="evidence" value="ECO:0007669"/>
    <property type="project" value="TreeGrafter"/>
</dbReference>
<evidence type="ECO:0000256" key="13">
    <source>
        <dbReference type="SAM" id="Phobius"/>
    </source>
</evidence>
<evidence type="ECO:0000256" key="1">
    <source>
        <dbReference type="ARBA" id="ARBA00004141"/>
    </source>
</evidence>
<keyword evidence="9 13" id="KW-0472">Membrane</keyword>
<feature type="transmembrane region" description="Helical" evidence="13">
    <location>
        <begin position="7"/>
        <end position="25"/>
    </location>
</feature>
<dbReference type="PANTHER" id="PTHR14207">
    <property type="entry name" value="STEROL ISOMERASE"/>
    <property type="match status" value="1"/>
</dbReference>
<comment type="caution">
    <text evidence="15">The sequence shown here is derived from an EMBL/GenBank/DDBJ whole genome shotgun (WGS) entry which is preliminary data.</text>
</comment>
<organism evidence="15 16">
    <name type="scientific">Hondaea fermentalgiana</name>
    <dbReference type="NCBI Taxonomy" id="2315210"/>
    <lineage>
        <taxon>Eukaryota</taxon>
        <taxon>Sar</taxon>
        <taxon>Stramenopiles</taxon>
        <taxon>Bigyra</taxon>
        <taxon>Labyrinthulomycetes</taxon>
        <taxon>Thraustochytrida</taxon>
        <taxon>Thraustochytriidae</taxon>
        <taxon>Hondaea</taxon>
    </lineage>
</organism>
<evidence type="ECO:0000313" key="16">
    <source>
        <dbReference type="Proteomes" id="UP000241890"/>
    </source>
</evidence>
<keyword evidence="11" id="KW-0753">Steroid metabolism</keyword>
<feature type="transmembrane region" description="Helical" evidence="13">
    <location>
        <begin position="223"/>
        <end position="242"/>
    </location>
</feature>
<feature type="domain" description="EXPERA" evidence="14">
    <location>
        <begin position="274"/>
        <end position="367"/>
    </location>
</feature>
<dbReference type="InterPro" id="IPR033118">
    <property type="entry name" value="EXPERA"/>
</dbReference>
<feature type="transmembrane region" description="Helical" evidence="13">
    <location>
        <begin position="271"/>
        <end position="293"/>
    </location>
</feature>
<evidence type="ECO:0000256" key="10">
    <source>
        <dbReference type="ARBA" id="ARBA00023166"/>
    </source>
</evidence>
<comment type="similarity">
    <text evidence="2">Belongs to the EBP family.</text>
</comment>
<protein>
    <recommendedName>
        <fullName evidence="14">EXPERA domain-containing protein</fullName>
    </recommendedName>
</protein>
<feature type="transmembrane region" description="Helical" evidence="13">
    <location>
        <begin position="185"/>
        <end position="202"/>
    </location>
</feature>
<keyword evidence="7" id="KW-0756">Sterol biosynthesis</keyword>
<feature type="transmembrane region" description="Helical" evidence="13">
    <location>
        <begin position="57"/>
        <end position="77"/>
    </location>
</feature>
<evidence type="ECO:0000256" key="7">
    <source>
        <dbReference type="ARBA" id="ARBA00023011"/>
    </source>
</evidence>
<keyword evidence="4 13" id="KW-0812">Transmembrane</keyword>